<gene>
    <name evidence="2" type="ORF">SPARVUS_LOCUS11109836</name>
</gene>
<evidence type="ECO:0000313" key="3">
    <source>
        <dbReference type="Proteomes" id="UP001162483"/>
    </source>
</evidence>
<accession>A0ABN9F182</accession>
<feature type="domain" description="PiggyBac transposable element-derived protein" evidence="1">
    <location>
        <begin position="5"/>
        <end position="120"/>
    </location>
</feature>
<dbReference type="EMBL" id="CATNWA010016209">
    <property type="protein sequence ID" value="CAI9590825.1"/>
    <property type="molecule type" value="Genomic_DNA"/>
</dbReference>
<reference evidence="2" key="1">
    <citation type="submission" date="2023-05" db="EMBL/GenBank/DDBJ databases">
        <authorList>
            <person name="Stuckert A."/>
        </authorList>
    </citation>
    <scope>NUCLEOTIDE SEQUENCE</scope>
</reference>
<evidence type="ECO:0000313" key="2">
    <source>
        <dbReference type="EMBL" id="CAI9590825.1"/>
    </source>
</evidence>
<sequence>MVSKFKVFWGLTLNMGITKTNELRLHWSADPIHHMTMFSAAMARHRYETILRFMHFNDNTLCHPLGDPEFDRLHKIRPLVNHFNQKCADVYTPQQNICMDESLINFSGCLAFKQFIPSKRSMQDMGSRCIRPVRGQQAIHISFGFMREMIVMWSPLDAQST</sequence>
<comment type="caution">
    <text evidence="2">The sequence shown here is derived from an EMBL/GenBank/DDBJ whole genome shotgun (WGS) entry which is preliminary data.</text>
</comment>
<dbReference type="InterPro" id="IPR029526">
    <property type="entry name" value="PGBD"/>
</dbReference>
<organism evidence="2 3">
    <name type="scientific">Staurois parvus</name>
    <dbReference type="NCBI Taxonomy" id="386267"/>
    <lineage>
        <taxon>Eukaryota</taxon>
        <taxon>Metazoa</taxon>
        <taxon>Chordata</taxon>
        <taxon>Craniata</taxon>
        <taxon>Vertebrata</taxon>
        <taxon>Euteleostomi</taxon>
        <taxon>Amphibia</taxon>
        <taxon>Batrachia</taxon>
        <taxon>Anura</taxon>
        <taxon>Neobatrachia</taxon>
        <taxon>Ranoidea</taxon>
        <taxon>Ranidae</taxon>
        <taxon>Staurois</taxon>
    </lineage>
</organism>
<proteinExistence type="predicted"/>
<keyword evidence="3" id="KW-1185">Reference proteome</keyword>
<name>A0ABN9F182_9NEOB</name>
<protein>
    <recommendedName>
        <fullName evidence="1">PiggyBac transposable element-derived protein domain-containing protein</fullName>
    </recommendedName>
</protein>
<dbReference type="Pfam" id="PF13843">
    <property type="entry name" value="DDE_Tnp_1_7"/>
    <property type="match status" value="1"/>
</dbReference>
<dbReference type="PANTHER" id="PTHR46599:SF3">
    <property type="entry name" value="PIGGYBAC TRANSPOSABLE ELEMENT-DERIVED PROTEIN 4"/>
    <property type="match status" value="1"/>
</dbReference>
<dbReference type="Proteomes" id="UP001162483">
    <property type="component" value="Unassembled WGS sequence"/>
</dbReference>
<dbReference type="PANTHER" id="PTHR46599">
    <property type="entry name" value="PIGGYBAC TRANSPOSABLE ELEMENT-DERIVED PROTEIN 4"/>
    <property type="match status" value="1"/>
</dbReference>
<evidence type="ECO:0000259" key="1">
    <source>
        <dbReference type="Pfam" id="PF13843"/>
    </source>
</evidence>